<feature type="region of interest" description="Disordered" evidence="1">
    <location>
        <begin position="265"/>
        <end position="287"/>
    </location>
</feature>
<protein>
    <submittedName>
        <fullName evidence="3">Twin-arginine translocation pathway signal</fullName>
    </submittedName>
</protein>
<dbReference type="PROSITE" id="PS51257">
    <property type="entry name" value="PROKAR_LIPOPROTEIN"/>
    <property type="match status" value="1"/>
</dbReference>
<proteinExistence type="predicted"/>
<evidence type="ECO:0000313" key="4">
    <source>
        <dbReference type="Proteomes" id="UP000008743"/>
    </source>
</evidence>
<dbReference type="eggNOG" id="ENOG502QR7D">
    <property type="taxonomic scope" value="Eukaryota"/>
</dbReference>
<keyword evidence="2" id="KW-0732">Signal</keyword>
<dbReference type="SUPFAM" id="SSF48208">
    <property type="entry name" value="Six-hairpin glycosidases"/>
    <property type="match status" value="1"/>
</dbReference>
<sequence length="522" mass="56503">MQSARSAAISSLVLLVAVLLACASAAAARRPVVCNAPSISAYLAPSQVPPGCPVGPAFGGAVAVGDARPIPADRKFVSPVVDSAIQNVSAKMKDQDLAGIFANSLPNTLDTTVYLFQQSPSLSSFIITGDITAMWLRDSTNQLLPYLRFVQQDSNLRNLVHGAINRQVENILSDVYANAFNLDQVSNHGDHTDDQTSRPSYLGTSVDAMANKLVFERKYELDSLCAVLKLSYAYYNATRTLTPFNANWVSAISLILSTMQIQTQDTAQEDKNGGPAYSFQRTTNEPSDSLLHGRGYPCSFTGMIKSNFRPSDDANIYCFSIPSNAMAVVELRHVAEILSALGQSALASQASALATSVDAAIRAYGVVQHPVAGQIFAYEVDGFGNYLFMDDANIPSLLSLPYLGYINASDALYQRTRAAVLSSTNPWYFSGAATDGVGGPHNGVGWIWPMAISIRAFTSVSDTEISKCLEDLKQSSAGSGFMHESFWRDSYGSYTRPWFAWANSLFGDLILHISDTRPYLIY</sequence>
<dbReference type="PhylomeDB" id="A0A0D2VZC0"/>
<evidence type="ECO:0000313" key="3">
    <source>
        <dbReference type="EMBL" id="KJE97157.1"/>
    </source>
</evidence>
<feature type="signal peptide" evidence="2">
    <location>
        <begin position="1"/>
        <end position="28"/>
    </location>
</feature>
<reference evidence="4" key="1">
    <citation type="submission" date="2011-02" db="EMBL/GenBank/DDBJ databases">
        <title>The Genome Sequence of Capsaspora owczarzaki ATCC 30864.</title>
        <authorList>
            <person name="Russ C."/>
            <person name="Cuomo C."/>
            <person name="Burger G."/>
            <person name="Gray M.W."/>
            <person name="Holland P.W.H."/>
            <person name="King N."/>
            <person name="Lang F.B.F."/>
            <person name="Roger A.J."/>
            <person name="Ruiz-Trillo I."/>
            <person name="Young S.K."/>
            <person name="Zeng Q."/>
            <person name="Gargeya S."/>
            <person name="Alvarado L."/>
            <person name="Berlin A."/>
            <person name="Chapman S.B."/>
            <person name="Chen Z."/>
            <person name="Freedman E."/>
            <person name="Gellesch M."/>
            <person name="Goldberg J."/>
            <person name="Griggs A."/>
            <person name="Gujja S."/>
            <person name="Heilman E."/>
            <person name="Heiman D."/>
            <person name="Howarth C."/>
            <person name="Mehta T."/>
            <person name="Neiman D."/>
            <person name="Pearson M."/>
            <person name="Roberts A."/>
            <person name="Saif S."/>
            <person name="Shea T."/>
            <person name="Shenoy N."/>
            <person name="Sisk P."/>
            <person name="Stolte C."/>
            <person name="Sykes S."/>
            <person name="White J."/>
            <person name="Yandava C."/>
            <person name="Haas B."/>
            <person name="Nusbaum C."/>
            <person name="Birren B."/>
        </authorList>
    </citation>
    <scope>NUCLEOTIDE SEQUENCE</scope>
    <source>
        <strain evidence="4">ATCC 30864</strain>
    </source>
</reference>
<dbReference type="InterPro" id="IPR008313">
    <property type="entry name" value="GH125"/>
</dbReference>
<dbReference type="GO" id="GO:0005975">
    <property type="term" value="P:carbohydrate metabolic process"/>
    <property type="evidence" value="ECO:0007669"/>
    <property type="project" value="InterPro"/>
</dbReference>
<dbReference type="InParanoid" id="A0A0D2VZC0"/>
<dbReference type="SMART" id="SM01149">
    <property type="entry name" value="DUF1237"/>
    <property type="match status" value="1"/>
</dbReference>
<dbReference type="OrthoDB" id="7771656at2759"/>
<feature type="chain" id="PRO_5002269631" evidence="2">
    <location>
        <begin position="29"/>
        <end position="522"/>
    </location>
</feature>
<dbReference type="PANTHER" id="PTHR31047:SF0">
    <property type="entry name" value="MEIOTICALLY UP-REGULATED GENE 157 PROTEIN"/>
    <property type="match status" value="1"/>
</dbReference>
<keyword evidence="4" id="KW-1185">Reference proteome</keyword>
<dbReference type="InterPro" id="IPR012341">
    <property type="entry name" value="6hp_glycosidase-like_sf"/>
</dbReference>
<organism evidence="3 4">
    <name type="scientific">Capsaspora owczarzaki (strain ATCC 30864)</name>
    <dbReference type="NCBI Taxonomy" id="595528"/>
    <lineage>
        <taxon>Eukaryota</taxon>
        <taxon>Filasterea</taxon>
        <taxon>Capsaspora</taxon>
    </lineage>
</organism>
<dbReference type="AlphaFoldDB" id="A0A0D2VZC0"/>
<dbReference type="STRING" id="595528.A0A0D2VZC0"/>
<dbReference type="PANTHER" id="PTHR31047">
    <property type="entry name" value="MEIOTICALLY UP-REGULATED GENE 157 PROTEIN"/>
    <property type="match status" value="1"/>
</dbReference>
<accession>A0A0D2VZC0</accession>
<dbReference type="EMBL" id="KE346373">
    <property type="protein sequence ID" value="KJE97157.1"/>
    <property type="molecule type" value="Genomic_DNA"/>
</dbReference>
<dbReference type="Gene3D" id="1.50.10.10">
    <property type="match status" value="1"/>
</dbReference>
<evidence type="ECO:0000256" key="2">
    <source>
        <dbReference type="SAM" id="SignalP"/>
    </source>
</evidence>
<dbReference type="PIRSF" id="PIRSF028846">
    <property type="entry name" value="UCP028846"/>
    <property type="match status" value="1"/>
</dbReference>
<dbReference type="RefSeq" id="XP_004343486.2">
    <property type="nucleotide sequence ID" value="XM_004343436.2"/>
</dbReference>
<dbReference type="Pfam" id="PF06824">
    <property type="entry name" value="Glyco_hydro_125"/>
    <property type="match status" value="1"/>
</dbReference>
<name>A0A0D2VZC0_CAPO3</name>
<evidence type="ECO:0000256" key="1">
    <source>
        <dbReference type="SAM" id="MobiDB-lite"/>
    </source>
</evidence>
<gene>
    <name evidence="3" type="ORF">CAOG_007612</name>
</gene>
<dbReference type="InterPro" id="IPR008928">
    <property type="entry name" value="6-hairpin_glycosidase_sf"/>
</dbReference>
<dbReference type="Proteomes" id="UP000008743">
    <property type="component" value="Unassembled WGS sequence"/>
</dbReference>